<evidence type="ECO:0000313" key="2">
    <source>
        <dbReference type="EMBL" id="UVS70523.1"/>
    </source>
</evidence>
<dbReference type="PANTHER" id="PTHR43252">
    <property type="entry name" value="TRANSCRIPTIONAL REGULATOR YQJI"/>
    <property type="match status" value="1"/>
</dbReference>
<dbReference type="SUPFAM" id="SSF46785">
    <property type="entry name" value="Winged helix' DNA-binding domain"/>
    <property type="match status" value="1"/>
</dbReference>
<proteinExistence type="predicted"/>
<reference evidence="2" key="1">
    <citation type="submission" date="2022-08" db="EMBL/GenBank/DDBJ databases">
        <title>Dynamic responses of ammonia-oxidizing microbial communities induced by reactive oxygen species (ROS) in fluctuating redox aquifers.</title>
        <authorList>
            <person name="Wang P."/>
            <person name="Wang H."/>
        </authorList>
    </citation>
    <scope>NUCLEOTIDE SEQUENCE</scope>
    <source>
        <strain evidence="2">PLX03</strain>
    </source>
</reference>
<dbReference type="InterPro" id="IPR005149">
    <property type="entry name" value="Tscrpt_reg_PadR_N"/>
</dbReference>
<dbReference type="EMBL" id="CP103305">
    <property type="protein sequence ID" value="UVS70523.1"/>
    <property type="molecule type" value="Genomic_DNA"/>
</dbReference>
<organism evidence="2">
    <name type="scientific">Nitrososphaera viennensis</name>
    <dbReference type="NCBI Taxonomy" id="1034015"/>
    <lineage>
        <taxon>Archaea</taxon>
        <taxon>Nitrososphaerota</taxon>
        <taxon>Nitrososphaeria</taxon>
        <taxon>Nitrososphaerales</taxon>
        <taxon>Nitrososphaeraceae</taxon>
        <taxon>Nitrososphaera</taxon>
    </lineage>
</organism>
<dbReference type="GeneID" id="74946673"/>
<dbReference type="Pfam" id="PF03551">
    <property type="entry name" value="PadR"/>
    <property type="match status" value="1"/>
</dbReference>
<dbReference type="Gene3D" id="1.10.10.10">
    <property type="entry name" value="Winged helix-like DNA-binding domain superfamily/Winged helix DNA-binding domain"/>
    <property type="match status" value="1"/>
</dbReference>
<gene>
    <name evidence="2" type="ORF">NWT39_06995</name>
</gene>
<sequence>MRKRRGLRMWVLTLLERSPRNGAEIMDEMEMMTKGWWRPSPGSVYPLLESLVQEGFIKKREDGKYELTQKTKEDMGWPYGFHAGQPRTVEDMLKEISGYVSYFEDLVKSDKSRIEPHKEKIKEISGRLSALFP</sequence>
<dbReference type="AlphaFoldDB" id="A0A977IGY2"/>
<dbReference type="InterPro" id="IPR036388">
    <property type="entry name" value="WH-like_DNA-bd_sf"/>
</dbReference>
<dbReference type="Proteomes" id="UP001059771">
    <property type="component" value="Chromosome"/>
</dbReference>
<dbReference type="InterPro" id="IPR036390">
    <property type="entry name" value="WH_DNA-bd_sf"/>
</dbReference>
<name>A0A977IGY2_9ARCH</name>
<protein>
    <submittedName>
        <fullName evidence="2">PadR family transcriptional regulator</fullName>
    </submittedName>
</protein>
<feature type="domain" description="Transcription regulator PadR N-terminal" evidence="1">
    <location>
        <begin position="11"/>
        <end position="68"/>
    </location>
</feature>
<evidence type="ECO:0000259" key="1">
    <source>
        <dbReference type="Pfam" id="PF03551"/>
    </source>
</evidence>
<accession>A0A977IGY2</accession>
<dbReference type="PANTHER" id="PTHR43252:SF5">
    <property type="entry name" value="TRANSCRIPTIONAL REGULATOR, PADR-LIKE FAMILY"/>
    <property type="match status" value="1"/>
</dbReference>
<dbReference type="RefSeq" id="WP_227717516.1">
    <property type="nucleotide sequence ID" value="NZ_CP103305.1"/>
</dbReference>